<evidence type="ECO:0000313" key="2">
    <source>
        <dbReference type="Proteomes" id="UP000789405"/>
    </source>
</evidence>
<reference evidence="1" key="1">
    <citation type="submission" date="2021-06" db="EMBL/GenBank/DDBJ databases">
        <authorList>
            <person name="Kallberg Y."/>
            <person name="Tangrot J."/>
            <person name="Rosling A."/>
        </authorList>
    </citation>
    <scope>NUCLEOTIDE SEQUENCE</scope>
    <source>
        <strain evidence="1">MA453B</strain>
    </source>
</reference>
<protein>
    <submittedName>
        <fullName evidence="1">16022_t:CDS:1</fullName>
    </submittedName>
</protein>
<organism evidence="1 2">
    <name type="scientific">Dentiscutata erythropus</name>
    <dbReference type="NCBI Taxonomy" id="1348616"/>
    <lineage>
        <taxon>Eukaryota</taxon>
        <taxon>Fungi</taxon>
        <taxon>Fungi incertae sedis</taxon>
        <taxon>Mucoromycota</taxon>
        <taxon>Glomeromycotina</taxon>
        <taxon>Glomeromycetes</taxon>
        <taxon>Diversisporales</taxon>
        <taxon>Gigasporaceae</taxon>
        <taxon>Dentiscutata</taxon>
    </lineage>
</organism>
<dbReference type="Proteomes" id="UP000789405">
    <property type="component" value="Unassembled WGS sequence"/>
</dbReference>
<dbReference type="Gene3D" id="3.40.50.300">
    <property type="entry name" value="P-loop containing nucleotide triphosphate hydrolases"/>
    <property type="match status" value="1"/>
</dbReference>
<gene>
    <name evidence="1" type="ORF">DERYTH_LOCUS15877</name>
</gene>
<dbReference type="SUPFAM" id="SSF52540">
    <property type="entry name" value="P-loop containing nucleoside triphosphate hydrolases"/>
    <property type="match status" value="1"/>
</dbReference>
<evidence type="ECO:0000313" key="1">
    <source>
        <dbReference type="EMBL" id="CAG8739557.1"/>
    </source>
</evidence>
<dbReference type="EMBL" id="CAJVPY010013270">
    <property type="protein sequence ID" value="CAG8739557.1"/>
    <property type="molecule type" value="Genomic_DNA"/>
</dbReference>
<name>A0A9N9IJ70_9GLOM</name>
<comment type="caution">
    <text evidence="1">The sequence shown here is derived from an EMBL/GenBank/DDBJ whole genome shotgun (WGS) entry which is preliminary data.</text>
</comment>
<keyword evidence="2" id="KW-1185">Reference proteome</keyword>
<dbReference type="AlphaFoldDB" id="A0A9N9IJ70"/>
<sequence>MNFYTKSVYAAVARIQNPDIISPTDNNLYIMQSEICVNHLLDNYNNCWPKVCWKVQNPNLFLADSNLIGYTEGQANAFKEFLEKHTKLLQKQSLITTIRTILYNNDSLLEMLEIVRQARNLLEFSKEDQINIGKIWKQREDKCKCNIAEINKRNVLQSKKIEEIQKQLKEFDFSKDLIPYGIKIKYDVVNQEFQSSFTNLISDFDEFIFCEGYKYFPKQSPKGLCQLCYFYNEHGLSSYIINSKFHKIDKDQTIIPTELIDPVITNFFKFDGYREFQQESIESFLKKQDTLTILPTGTEKTLIFSAASILTKALIVVFTSLKAIIEC</sequence>
<proteinExistence type="predicted"/>
<dbReference type="InterPro" id="IPR027417">
    <property type="entry name" value="P-loop_NTPase"/>
</dbReference>
<dbReference type="OrthoDB" id="2434452at2759"/>
<accession>A0A9N9IJ70</accession>